<gene>
    <name evidence="1" type="ORF">SDC9_26516</name>
</gene>
<sequence length="60" mass="6760">MVLSDLNIKDTAFPLNMLIVKYEFESKGSVLIDDEAIPRNLKSILLPVKGKEVEYCLCDS</sequence>
<accession>A0A644UP48</accession>
<organism evidence="1">
    <name type="scientific">bioreactor metagenome</name>
    <dbReference type="NCBI Taxonomy" id="1076179"/>
    <lineage>
        <taxon>unclassified sequences</taxon>
        <taxon>metagenomes</taxon>
        <taxon>ecological metagenomes</taxon>
    </lineage>
</organism>
<dbReference type="EMBL" id="VSSQ01000139">
    <property type="protein sequence ID" value="MPL80615.1"/>
    <property type="molecule type" value="Genomic_DNA"/>
</dbReference>
<reference evidence="1" key="1">
    <citation type="submission" date="2019-08" db="EMBL/GenBank/DDBJ databases">
        <authorList>
            <person name="Kucharzyk K."/>
            <person name="Murdoch R.W."/>
            <person name="Higgins S."/>
            <person name="Loffler F."/>
        </authorList>
    </citation>
    <scope>NUCLEOTIDE SEQUENCE</scope>
</reference>
<name>A0A644UP48_9ZZZZ</name>
<evidence type="ECO:0000313" key="1">
    <source>
        <dbReference type="EMBL" id="MPL80615.1"/>
    </source>
</evidence>
<comment type="caution">
    <text evidence="1">The sequence shown here is derived from an EMBL/GenBank/DDBJ whole genome shotgun (WGS) entry which is preliminary data.</text>
</comment>
<protein>
    <submittedName>
        <fullName evidence="1">Uncharacterized protein</fullName>
    </submittedName>
</protein>
<dbReference type="AlphaFoldDB" id="A0A644UP48"/>
<proteinExistence type="predicted"/>